<feature type="transmembrane region" description="Helical" evidence="1">
    <location>
        <begin position="251"/>
        <end position="267"/>
    </location>
</feature>
<sequence>MYSDGIYAIALSGMLFEIWLCMRRKSIDRASALILILTVPFAIFARPNGIINLLPLAVLAWVLSGPQRARLALIVIPWCIVGFGSQLAFKYERGIGTIYPLALYETVGFLENRPMGLWEFNEPRVTPKTVDALTSHGESLEKIRKFYDHYYWDPLIFFPQGPALGALDGKAKRTIVKEFFKYNLWHNFPAFAASRVNIFLYSALARAAVPGPLNAPQIIPQTKSRSHVGSINWPTDDYLIDLFHWTMKYRAILWAPWLGLILIAIGARRCLVQRDWAVRAIACIYVLQLLAVFVFSIAGEYRYLLAFFTAPLVLLPVLYYKPNQDNV</sequence>
<protein>
    <recommendedName>
        <fullName evidence="3">Glycosyltransferase RgtA/B/C/D-like domain-containing protein</fullName>
    </recommendedName>
</protein>
<dbReference type="AlphaFoldDB" id="A0A645C567"/>
<evidence type="ECO:0000256" key="1">
    <source>
        <dbReference type="SAM" id="Phobius"/>
    </source>
</evidence>
<reference evidence="2" key="1">
    <citation type="submission" date="2019-08" db="EMBL/GenBank/DDBJ databases">
        <authorList>
            <person name="Kucharzyk K."/>
            <person name="Murdoch R.W."/>
            <person name="Higgins S."/>
            <person name="Loffler F."/>
        </authorList>
    </citation>
    <scope>NUCLEOTIDE SEQUENCE</scope>
</reference>
<evidence type="ECO:0000313" key="2">
    <source>
        <dbReference type="EMBL" id="MPM72695.1"/>
    </source>
</evidence>
<gene>
    <name evidence="2" type="ORF">SDC9_119671</name>
</gene>
<feature type="transmembrane region" description="Helical" evidence="1">
    <location>
        <begin position="276"/>
        <end position="297"/>
    </location>
</feature>
<comment type="caution">
    <text evidence="2">The sequence shown here is derived from an EMBL/GenBank/DDBJ whole genome shotgun (WGS) entry which is preliminary data.</text>
</comment>
<name>A0A645C567_9ZZZZ</name>
<evidence type="ECO:0008006" key="3">
    <source>
        <dbReference type="Google" id="ProtNLM"/>
    </source>
</evidence>
<feature type="transmembrane region" description="Helical" evidence="1">
    <location>
        <begin position="34"/>
        <end position="63"/>
    </location>
</feature>
<feature type="transmembrane region" description="Helical" evidence="1">
    <location>
        <begin position="69"/>
        <end position="89"/>
    </location>
</feature>
<feature type="transmembrane region" description="Helical" evidence="1">
    <location>
        <begin position="6"/>
        <end position="22"/>
    </location>
</feature>
<accession>A0A645C567</accession>
<organism evidence="2">
    <name type="scientific">bioreactor metagenome</name>
    <dbReference type="NCBI Taxonomy" id="1076179"/>
    <lineage>
        <taxon>unclassified sequences</taxon>
        <taxon>metagenomes</taxon>
        <taxon>ecological metagenomes</taxon>
    </lineage>
</organism>
<keyword evidence="1" id="KW-1133">Transmembrane helix</keyword>
<feature type="transmembrane region" description="Helical" evidence="1">
    <location>
        <begin position="303"/>
        <end position="320"/>
    </location>
</feature>
<dbReference type="EMBL" id="VSSQ01024901">
    <property type="protein sequence ID" value="MPM72695.1"/>
    <property type="molecule type" value="Genomic_DNA"/>
</dbReference>
<keyword evidence="1" id="KW-0472">Membrane</keyword>
<keyword evidence="1" id="KW-0812">Transmembrane</keyword>
<proteinExistence type="predicted"/>